<proteinExistence type="predicted"/>
<dbReference type="Proteomes" id="UP000652761">
    <property type="component" value="Unassembled WGS sequence"/>
</dbReference>
<keyword evidence="3" id="KW-1185">Reference proteome</keyword>
<sequence length="196" mass="22349">MRISRLSRHNYFSASVMGEETHWRAVQHATDNLAQSLERVVPVDNQGKMELHKDISSTNSQETVSITVSIHKKTVLPNNRRTAGKQRMKQSKKKKKTKKANKQANVKAQPKESHFWKWNQRLSTDRKYLSTGTVPKPEIDFWMPSPVDSHLLGVDNHCSVQCSNTFLYPVTTILEGGTSGYVYGETNLDDILLLRL</sequence>
<accession>A0A843XIH3</accession>
<evidence type="ECO:0000256" key="1">
    <source>
        <dbReference type="SAM" id="MobiDB-lite"/>
    </source>
</evidence>
<evidence type="ECO:0000313" key="2">
    <source>
        <dbReference type="EMBL" id="MQM19042.1"/>
    </source>
</evidence>
<dbReference type="EMBL" id="NMUH01008609">
    <property type="protein sequence ID" value="MQM19042.1"/>
    <property type="molecule type" value="Genomic_DNA"/>
</dbReference>
<organism evidence="2 3">
    <name type="scientific">Colocasia esculenta</name>
    <name type="common">Wild taro</name>
    <name type="synonym">Arum esculentum</name>
    <dbReference type="NCBI Taxonomy" id="4460"/>
    <lineage>
        <taxon>Eukaryota</taxon>
        <taxon>Viridiplantae</taxon>
        <taxon>Streptophyta</taxon>
        <taxon>Embryophyta</taxon>
        <taxon>Tracheophyta</taxon>
        <taxon>Spermatophyta</taxon>
        <taxon>Magnoliopsida</taxon>
        <taxon>Liliopsida</taxon>
        <taxon>Araceae</taxon>
        <taxon>Aroideae</taxon>
        <taxon>Colocasieae</taxon>
        <taxon>Colocasia</taxon>
    </lineage>
</organism>
<feature type="region of interest" description="Disordered" evidence="1">
    <location>
        <begin position="76"/>
        <end position="110"/>
    </location>
</feature>
<comment type="caution">
    <text evidence="2">The sequence shown here is derived from an EMBL/GenBank/DDBJ whole genome shotgun (WGS) entry which is preliminary data.</text>
</comment>
<name>A0A843XIH3_COLES</name>
<reference evidence="2" key="1">
    <citation type="submission" date="2017-07" db="EMBL/GenBank/DDBJ databases">
        <title>Taro Niue Genome Assembly and Annotation.</title>
        <authorList>
            <person name="Atibalentja N."/>
            <person name="Keating K."/>
            <person name="Fields C.J."/>
        </authorList>
    </citation>
    <scope>NUCLEOTIDE SEQUENCE</scope>
    <source>
        <strain evidence="2">Niue_2</strain>
        <tissue evidence="2">Leaf</tissue>
    </source>
</reference>
<gene>
    <name evidence="2" type="ORF">Taro_052042</name>
</gene>
<protein>
    <submittedName>
        <fullName evidence="2">Uncharacterized protein</fullName>
    </submittedName>
</protein>
<feature type="compositionally biased region" description="Basic residues" evidence="1">
    <location>
        <begin position="82"/>
        <end position="101"/>
    </location>
</feature>
<dbReference type="AlphaFoldDB" id="A0A843XIH3"/>
<evidence type="ECO:0000313" key="3">
    <source>
        <dbReference type="Proteomes" id="UP000652761"/>
    </source>
</evidence>